<evidence type="ECO:0000313" key="6">
    <source>
        <dbReference type="Proteomes" id="UP001239994"/>
    </source>
</evidence>
<dbReference type="Proteomes" id="UP001239994">
    <property type="component" value="Unassembled WGS sequence"/>
</dbReference>
<gene>
    <name evidence="5" type="ORF">P4O66_019251</name>
</gene>
<keyword evidence="6" id="KW-1185">Reference proteome</keyword>
<evidence type="ECO:0000313" key="5">
    <source>
        <dbReference type="EMBL" id="KAK1805689.1"/>
    </source>
</evidence>
<dbReference type="EMBL" id="JAROKS010000003">
    <property type="protein sequence ID" value="KAK1805689.1"/>
    <property type="molecule type" value="Genomic_DNA"/>
</dbReference>
<feature type="domain" description="Asparagine synthetase" evidence="4">
    <location>
        <begin position="18"/>
        <end position="76"/>
    </location>
</feature>
<dbReference type="GO" id="GO:0005829">
    <property type="term" value="C:cytosol"/>
    <property type="evidence" value="ECO:0007669"/>
    <property type="project" value="TreeGrafter"/>
</dbReference>
<comment type="caution">
    <text evidence="5">The sequence shown here is derived from an EMBL/GenBank/DDBJ whole genome shotgun (WGS) entry which is preliminary data.</text>
</comment>
<dbReference type="InterPro" id="IPR050795">
    <property type="entry name" value="Asn_Synthetase"/>
</dbReference>
<dbReference type="Pfam" id="PF00733">
    <property type="entry name" value="Asn_synthase"/>
    <property type="match status" value="1"/>
</dbReference>
<organism evidence="5 6">
    <name type="scientific">Electrophorus voltai</name>
    <dbReference type="NCBI Taxonomy" id="2609070"/>
    <lineage>
        <taxon>Eukaryota</taxon>
        <taxon>Metazoa</taxon>
        <taxon>Chordata</taxon>
        <taxon>Craniata</taxon>
        <taxon>Vertebrata</taxon>
        <taxon>Euteleostomi</taxon>
        <taxon>Actinopterygii</taxon>
        <taxon>Neopterygii</taxon>
        <taxon>Teleostei</taxon>
        <taxon>Ostariophysi</taxon>
        <taxon>Gymnotiformes</taxon>
        <taxon>Gymnotoidei</taxon>
        <taxon>Gymnotidae</taxon>
        <taxon>Electrophorus</taxon>
    </lineage>
</organism>
<dbReference type="PANTHER" id="PTHR11772">
    <property type="entry name" value="ASPARAGINE SYNTHETASE"/>
    <property type="match status" value="1"/>
</dbReference>
<keyword evidence="3" id="KW-0067">ATP-binding</keyword>
<name>A0AAD8ZUX3_9TELE</name>
<dbReference type="Gene3D" id="3.40.50.620">
    <property type="entry name" value="HUPs"/>
    <property type="match status" value="1"/>
</dbReference>
<dbReference type="PANTHER" id="PTHR11772:SF23">
    <property type="entry name" value="ASPARAGINE SYNTHETASE [GLUTAMINE-HYDROLYZING]"/>
    <property type="match status" value="1"/>
</dbReference>
<sequence>MDSDELTQEYIYFCKAPTPKAAAEDSERLLKELYMFDVLRADRTTAAHGLELRVPFLDHRFTAYYLSLPEEMRVPKVNDSQLEKAPNLFPYNTPLPKNPLHLQARQGPVSWQL</sequence>
<dbReference type="GO" id="GO:0004066">
    <property type="term" value="F:asparagine synthase (glutamine-hydrolyzing) activity"/>
    <property type="evidence" value="ECO:0007669"/>
    <property type="project" value="InterPro"/>
</dbReference>
<evidence type="ECO:0000256" key="1">
    <source>
        <dbReference type="ARBA" id="ARBA00005187"/>
    </source>
</evidence>
<reference evidence="5" key="1">
    <citation type="submission" date="2023-03" db="EMBL/GenBank/DDBJ databases">
        <title>Electrophorus voltai genome.</title>
        <authorList>
            <person name="Bian C."/>
        </authorList>
    </citation>
    <scope>NUCLEOTIDE SEQUENCE</scope>
    <source>
        <strain evidence="5">CB-2022</strain>
        <tissue evidence="5">Muscle</tissue>
    </source>
</reference>
<dbReference type="InterPro" id="IPR014729">
    <property type="entry name" value="Rossmann-like_a/b/a_fold"/>
</dbReference>
<evidence type="ECO:0000259" key="4">
    <source>
        <dbReference type="Pfam" id="PF00733"/>
    </source>
</evidence>
<dbReference type="GO" id="GO:0006529">
    <property type="term" value="P:asparagine biosynthetic process"/>
    <property type="evidence" value="ECO:0007669"/>
    <property type="project" value="InterPro"/>
</dbReference>
<proteinExistence type="predicted"/>
<keyword evidence="2" id="KW-0547">Nucleotide-binding</keyword>
<dbReference type="CDD" id="cd01991">
    <property type="entry name" value="Asn_synthase_B_C"/>
    <property type="match status" value="1"/>
</dbReference>
<comment type="pathway">
    <text evidence="1">Amino-acid biosynthesis; L-asparagine biosynthesis; L-asparagine from L-aspartate (L-Gln route): step 1/1.</text>
</comment>
<protein>
    <recommendedName>
        <fullName evidence="4">Asparagine synthetase domain-containing protein</fullName>
    </recommendedName>
</protein>
<evidence type="ECO:0000256" key="3">
    <source>
        <dbReference type="ARBA" id="ARBA00022840"/>
    </source>
</evidence>
<dbReference type="AlphaFoldDB" id="A0AAD8ZUX3"/>
<dbReference type="InterPro" id="IPR001962">
    <property type="entry name" value="Asn_synthase"/>
</dbReference>
<dbReference type="GO" id="GO:0005524">
    <property type="term" value="F:ATP binding"/>
    <property type="evidence" value="ECO:0007669"/>
    <property type="project" value="UniProtKB-KW"/>
</dbReference>
<evidence type="ECO:0000256" key="2">
    <source>
        <dbReference type="ARBA" id="ARBA00022741"/>
    </source>
</evidence>
<accession>A0AAD8ZUX3</accession>
<dbReference type="SUPFAM" id="SSF52402">
    <property type="entry name" value="Adenine nucleotide alpha hydrolases-like"/>
    <property type="match status" value="1"/>
</dbReference>